<dbReference type="PANTHER" id="PTHR43283">
    <property type="entry name" value="BETA-LACTAMASE-RELATED"/>
    <property type="match status" value="1"/>
</dbReference>
<dbReference type="Proteomes" id="UP001300096">
    <property type="component" value="Unassembled WGS sequence"/>
</dbReference>
<gene>
    <name evidence="2" type="ORF">KZC51_10165</name>
</gene>
<evidence type="ECO:0000313" key="3">
    <source>
        <dbReference type="Proteomes" id="UP001300096"/>
    </source>
</evidence>
<dbReference type="Gene3D" id="3.40.710.10">
    <property type="entry name" value="DD-peptidase/beta-lactamase superfamily"/>
    <property type="match status" value="1"/>
</dbReference>
<comment type="caution">
    <text evidence="2">The sequence shown here is derived from an EMBL/GenBank/DDBJ whole genome shotgun (WGS) entry which is preliminary data.</text>
</comment>
<sequence length="287" mass="31117">MTRAETIRDRIVQETASTGFGAHGLHVLIGADTATHRWTPDIREDIHSVAKGICVMAAAIAAEEGYISFDAPVAAYLKGFALGDGVDQVTLRHLLTMTSGIDLPWSETMMTDWPDLASEFLGRPTPGRRFQYSNASTYTAMRVIETQVGDVAAYLEPRLFAPLGLTQVPWERCPNGRIVAGGGVALRTEEMARLGRLIRDRGVWEGRQLVAPAWIDAMHSDWVVAGESPGYDRYALAGWGGPGDAWRLHGAYGQLLIFTADAVVTITADDHFGADAMVAFVVETLAS</sequence>
<organism evidence="2 3">
    <name type="scientific">Microbacterium croceum</name>
    <dbReference type="NCBI Taxonomy" id="2851645"/>
    <lineage>
        <taxon>Bacteria</taxon>
        <taxon>Bacillati</taxon>
        <taxon>Actinomycetota</taxon>
        <taxon>Actinomycetes</taxon>
        <taxon>Micrococcales</taxon>
        <taxon>Microbacteriaceae</taxon>
        <taxon>Microbacterium</taxon>
    </lineage>
</organism>
<proteinExistence type="predicted"/>
<dbReference type="InterPro" id="IPR001466">
    <property type="entry name" value="Beta-lactam-related"/>
</dbReference>
<reference evidence="2 3" key="1">
    <citation type="submission" date="2021-06" db="EMBL/GenBank/DDBJ databases">
        <title>Genome-based taxonomic framework of Microbacterium strains isolated from marine environment, the description of four new species and reclassification of four preexisting species.</title>
        <authorList>
            <person name="Lee S.D."/>
            <person name="Kim S.-M."/>
            <person name="Byeon Y.-S."/>
            <person name="Yang H.L."/>
            <person name="Kim I.S."/>
        </authorList>
    </citation>
    <scope>NUCLEOTIDE SEQUENCE [LARGE SCALE GENOMIC DNA]</scope>
    <source>
        <strain evidence="2 3">SSW1-49</strain>
    </source>
</reference>
<feature type="domain" description="Beta-lactamase-related" evidence="1">
    <location>
        <begin position="31"/>
        <end position="265"/>
    </location>
</feature>
<accession>A0ABT0FEK2</accession>
<protein>
    <submittedName>
        <fullName evidence="2">Beta-lactamase family protein</fullName>
    </submittedName>
</protein>
<dbReference type="PANTHER" id="PTHR43283:SF7">
    <property type="entry name" value="BETA-LACTAMASE-RELATED DOMAIN-CONTAINING PROTEIN"/>
    <property type="match status" value="1"/>
</dbReference>
<dbReference type="Pfam" id="PF00144">
    <property type="entry name" value="Beta-lactamase"/>
    <property type="match status" value="1"/>
</dbReference>
<dbReference type="InterPro" id="IPR012338">
    <property type="entry name" value="Beta-lactam/transpept-like"/>
</dbReference>
<dbReference type="EMBL" id="JAHWXN010000001">
    <property type="protein sequence ID" value="MCK2036501.1"/>
    <property type="molecule type" value="Genomic_DNA"/>
</dbReference>
<dbReference type="SUPFAM" id="SSF56601">
    <property type="entry name" value="beta-lactamase/transpeptidase-like"/>
    <property type="match status" value="1"/>
</dbReference>
<dbReference type="InterPro" id="IPR050789">
    <property type="entry name" value="Diverse_Enzym_Activities"/>
</dbReference>
<evidence type="ECO:0000313" key="2">
    <source>
        <dbReference type="EMBL" id="MCK2036501.1"/>
    </source>
</evidence>
<evidence type="ECO:0000259" key="1">
    <source>
        <dbReference type="Pfam" id="PF00144"/>
    </source>
</evidence>
<name>A0ABT0FEK2_9MICO</name>
<keyword evidence="3" id="KW-1185">Reference proteome</keyword>
<dbReference type="RefSeq" id="WP_247629864.1">
    <property type="nucleotide sequence ID" value="NZ_JAHWXN010000001.1"/>
</dbReference>